<feature type="compositionally biased region" description="Basic and acidic residues" evidence="1">
    <location>
        <begin position="170"/>
        <end position="214"/>
    </location>
</feature>
<name>A0A1L3JCX6_9SPHN</name>
<dbReference type="Proteomes" id="UP000242561">
    <property type="component" value="Chromosome"/>
</dbReference>
<dbReference type="STRING" id="1913578.LPB140_09455"/>
<accession>A0A1L3JCX6</accession>
<feature type="region of interest" description="Disordered" evidence="1">
    <location>
        <begin position="151"/>
        <end position="214"/>
    </location>
</feature>
<dbReference type="KEGG" id="sphl:LPB140_09455"/>
<dbReference type="RefSeq" id="WP_072559630.1">
    <property type="nucleotide sequence ID" value="NZ_CP018154.1"/>
</dbReference>
<proteinExistence type="predicted"/>
<gene>
    <name evidence="2" type="ORF">LPB140_09455</name>
</gene>
<protein>
    <submittedName>
        <fullName evidence="2">Uncharacterized protein</fullName>
    </submittedName>
</protein>
<dbReference type="AlphaFoldDB" id="A0A1L3JCX6"/>
<sequence length="214" mass="23190">MSLAMKRIRNLGWLALIFVILLLLYPLSLNVAAAHSDLSKIDKEIVQTQREISTLRAELRTRASMQQLEEWNALLFGYAAPTADQFADGQRALAGLGGAIDMDRKPVLVASNGDAINVKPAGVIGSAFAPLKQSIMGDDEKEDASPSDIAAANISNKPSEGSEKSNAAARQKDKDGIKAELSKKEKLARIDEIMMSDKMRGDIKKGAAREARNR</sequence>
<evidence type="ECO:0000313" key="2">
    <source>
        <dbReference type="EMBL" id="APG62978.1"/>
    </source>
</evidence>
<dbReference type="OrthoDB" id="7391128at2"/>
<evidence type="ECO:0000313" key="3">
    <source>
        <dbReference type="Proteomes" id="UP000242561"/>
    </source>
</evidence>
<organism evidence="2 3">
    <name type="scientific">Sphingorhabdus lutea</name>
    <dbReference type="NCBI Taxonomy" id="1913578"/>
    <lineage>
        <taxon>Bacteria</taxon>
        <taxon>Pseudomonadati</taxon>
        <taxon>Pseudomonadota</taxon>
        <taxon>Alphaproteobacteria</taxon>
        <taxon>Sphingomonadales</taxon>
        <taxon>Sphingomonadaceae</taxon>
        <taxon>Sphingorhabdus</taxon>
    </lineage>
</organism>
<dbReference type="EMBL" id="CP018154">
    <property type="protein sequence ID" value="APG62978.1"/>
    <property type="molecule type" value="Genomic_DNA"/>
</dbReference>
<keyword evidence="3" id="KW-1185">Reference proteome</keyword>
<evidence type="ECO:0000256" key="1">
    <source>
        <dbReference type="SAM" id="MobiDB-lite"/>
    </source>
</evidence>
<reference evidence="2 3" key="1">
    <citation type="submission" date="2016-11" db="EMBL/GenBank/DDBJ databases">
        <title>Sphingorhabdus sp. LPB0140, isolated from marine environment.</title>
        <authorList>
            <person name="Kim E."/>
            <person name="Yi H."/>
        </authorList>
    </citation>
    <scope>NUCLEOTIDE SEQUENCE [LARGE SCALE GENOMIC DNA]</scope>
    <source>
        <strain evidence="2 3">LPB0140</strain>
    </source>
</reference>